<protein>
    <submittedName>
        <fullName evidence="1">HEXXH motif domain-containing protein</fullName>
    </submittedName>
</protein>
<dbReference type="RefSeq" id="WP_270081696.1">
    <property type="nucleotide sequence ID" value="NZ_CP115300.1"/>
</dbReference>
<evidence type="ECO:0000313" key="2">
    <source>
        <dbReference type="Proteomes" id="UP001212326"/>
    </source>
</evidence>
<reference evidence="1 2" key="1">
    <citation type="submission" date="2022-12" db="EMBL/GenBank/DDBJ databases">
        <authorList>
            <person name="Mo P."/>
        </authorList>
    </citation>
    <scope>NUCLEOTIDE SEQUENCE [LARGE SCALE GENOMIC DNA]</scope>
    <source>
        <strain evidence="1 2">HUAS 2-6</strain>
    </source>
</reference>
<accession>A0ABY7P095</accession>
<evidence type="ECO:0000313" key="1">
    <source>
        <dbReference type="EMBL" id="WBO63901.1"/>
    </source>
</evidence>
<sequence length="425" mass="45773">MTLATRFSRIVGELARTRPASLSAEALRAALHARRMVLLKAVLIRLERERAALRPAGHRRFEADWALLERAERTEPAAVRALLDYPMTGAWLTETLAADEGPALEGRLGYLSGLAVAAAVRAGCPVEGELAVPSGRLVLPSLGELSCPSGRVRLGGYPGSARITDSAGLADVLLTRLLPDSRHPVGGGPGWSGLRELPGSTVVLDDVDPYRVPAQGVGPEALPAVRRPHSASRRWAEQWRAAQALLSATDPERAAETRTLLRAVVPLAPSAHPSGSSMSATLRAAPGAMLSQLPPEPGRLAEALVHEVHHSKLAALHELVPLYRSGGARYRVGWRPDPRPVSGVLQGVYAHLALTDLWRRARGGPPGTDGFRDRAERQFETYWDAVGEALSILRESDELTFVGREFVQEMECHHASLGVAARSLW</sequence>
<dbReference type="Proteomes" id="UP001212326">
    <property type="component" value="Chromosome"/>
</dbReference>
<gene>
    <name evidence="1" type="ORF">O1G22_14210</name>
</gene>
<dbReference type="NCBIfam" id="TIGR04267">
    <property type="entry name" value="mod_HExxH"/>
    <property type="match status" value="1"/>
</dbReference>
<dbReference type="InterPro" id="IPR026337">
    <property type="entry name" value="AKG_HExxH"/>
</dbReference>
<organism evidence="1 2">
    <name type="scientific">Streptomyces camelliae</name>
    <dbReference type="NCBI Taxonomy" id="3004093"/>
    <lineage>
        <taxon>Bacteria</taxon>
        <taxon>Bacillati</taxon>
        <taxon>Actinomycetota</taxon>
        <taxon>Actinomycetes</taxon>
        <taxon>Kitasatosporales</taxon>
        <taxon>Streptomycetaceae</taxon>
        <taxon>Streptomyces</taxon>
    </lineage>
</organism>
<dbReference type="EMBL" id="CP115300">
    <property type="protein sequence ID" value="WBO63901.1"/>
    <property type="molecule type" value="Genomic_DNA"/>
</dbReference>
<keyword evidence="2" id="KW-1185">Reference proteome</keyword>
<name>A0ABY7P095_9ACTN</name>
<proteinExistence type="predicted"/>